<proteinExistence type="predicted"/>
<reference evidence="1" key="1">
    <citation type="submission" date="2020-07" db="EMBL/GenBank/DDBJ databases">
        <title>Huge and variable diversity of episymbiotic CPR bacteria and DPANN archaea in groundwater ecosystems.</title>
        <authorList>
            <person name="He C.Y."/>
            <person name="Keren R."/>
            <person name="Whittaker M."/>
            <person name="Farag I.F."/>
            <person name="Doudna J."/>
            <person name="Cate J.H.D."/>
            <person name="Banfield J.F."/>
        </authorList>
    </citation>
    <scope>NUCLEOTIDE SEQUENCE</scope>
    <source>
        <strain evidence="1">NC_groundwater_1482_Ag_S-0.65um_47_24</strain>
    </source>
</reference>
<dbReference type="AlphaFoldDB" id="A0A933GNV6"/>
<evidence type="ECO:0000313" key="1">
    <source>
        <dbReference type="EMBL" id="MBI4596560.1"/>
    </source>
</evidence>
<dbReference type="EMBL" id="JACQWF010000407">
    <property type="protein sequence ID" value="MBI4596560.1"/>
    <property type="molecule type" value="Genomic_DNA"/>
</dbReference>
<accession>A0A933GNV6</accession>
<sequence length="118" mass="13039">MKTVFCPELRCIYYFITGDGGMFESVAVILHPNGDRDQVWVVVNRYVNGSYKRYIEYLDDVNGYYSSLGMDSALTYSGAPTAVLTGLNHLEGTNCPDSHLRLTAPRPGDIGWPGNIGL</sequence>
<gene>
    <name evidence="1" type="ORF">HY730_09345</name>
</gene>
<evidence type="ECO:0000313" key="2">
    <source>
        <dbReference type="Proteomes" id="UP000772181"/>
    </source>
</evidence>
<comment type="caution">
    <text evidence="1">The sequence shown here is derived from an EMBL/GenBank/DDBJ whole genome shotgun (WGS) entry which is preliminary data.</text>
</comment>
<name>A0A933GNV6_UNCTE</name>
<protein>
    <submittedName>
        <fullName evidence="1">Uncharacterized protein</fullName>
    </submittedName>
</protein>
<dbReference type="Proteomes" id="UP000772181">
    <property type="component" value="Unassembled WGS sequence"/>
</dbReference>
<organism evidence="1 2">
    <name type="scientific">Tectimicrobiota bacterium</name>
    <dbReference type="NCBI Taxonomy" id="2528274"/>
    <lineage>
        <taxon>Bacteria</taxon>
        <taxon>Pseudomonadati</taxon>
        <taxon>Nitrospinota/Tectimicrobiota group</taxon>
        <taxon>Candidatus Tectimicrobiota</taxon>
    </lineage>
</organism>